<dbReference type="STRING" id="1047168.A0A0F4GJ76"/>
<dbReference type="SUPFAM" id="SSF56112">
    <property type="entry name" value="Protein kinase-like (PK-like)"/>
    <property type="match status" value="1"/>
</dbReference>
<feature type="domain" description="Aminoglycoside phosphotransferase" evidence="1">
    <location>
        <begin position="132"/>
        <end position="293"/>
    </location>
</feature>
<name>A0A0F4GJ76_9PEZI</name>
<dbReference type="Proteomes" id="UP000033647">
    <property type="component" value="Unassembled WGS sequence"/>
</dbReference>
<dbReference type="EMBL" id="LAFY01000679">
    <property type="protein sequence ID" value="KJX96245.1"/>
    <property type="molecule type" value="Genomic_DNA"/>
</dbReference>
<proteinExistence type="predicted"/>
<dbReference type="Pfam" id="PF01636">
    <property type="entry name" value="APH"/>
    <property type="match status" value="1"/>
</dbReference>
<evidence type="ECO:0000259" key="1">
    <source>
        <dbReference type="Pfam" id="PF01636"/>
    </source>
</evidence>
<dbReference type="AlphaFoldDB" id="A0A0F4GJ76"/>
<organism evidence="2 3">
    <name type="scientific">Zymoseptoria brevis</name>
    <dbReference type="NCBI Taxonomy" id="1047168"/>
    <lineage>
        <taxon>Eukaryota</taxon>
        <taxon>Fungi</taxon>
        <taxon>Dikarya</taxon>
        <taxon>Ascomycota</taxon>
        <taxon>Pezizomycotina</taxon>
        <taxon>Dothideomycetes</taxon>
        <taxon>Dothideomycetidae</taxon>
        <taxon>Mycosphaerellales</taxon>
        <taxon>Mycosphaerellaceae</taxon>
        <taxon>Zymoseptoria</taxon>
    </lineage>
</organism>
<sequence length="444" mass="50446">MAGAVELLSGDVTLSVAKQRLRNVVHDAQYPEQKRAVYERLEGQRDAIRAVVCHHLGILSSQCVVSPQAYWRHGSFNLCVPIAVLTQEAPMPKHVMVRLPLPYRTGEAQRPGNADEKLRCEAAAGDMLSETWKEKQEDASLQRNLYRDLARIILSLASIPLPRIGAFRLDDNGYLHLDNRPLSTEIVMQENEGIPVEIPRSSTFSTVNEFISMQLALFDARTIHQPNAIESNGDGYRQMSSRAAARAAFPHMFRQDLRSGPFAFTLTDLHPSNIIVDDEWNIISIIDLEFSCSWPLEFQQPPYWLGDKLVDEIDQATFAPKHELFVQALEEQERLTGRSDTKSLSSTMREAWASGTFWITLAFIDPIGFTDIFHDRIVPYHLSYITERVSDNDYWFLASLWRPNDPGFLERKLKDRERYLEELETLAGNEEGSKRALTGGTAKI</sequence>
<dbReference type="InterPro" id="IPR051678">
    <property type="entry name" value="AGP_Transferase"/>
</dbReference>
<gene>
    <name evidence="2" type="ORF">TI39_contig687g00007</name>
</gene>
<evidence type="ECO:0000313" key="3">
    <source>
        <dbReference type="Proteomes" id="UP000033647"/>
    </source>
</evidence>
<evidence type="ECO:0000313" key="2">
    <source>
        <dbReference type="EMBL" id="KJX96245.1"/>
    </source>
</evidence>
<dbReference type="InterPro" id="IPR002575">
    <property type="entry name" value="Aminoglycoside_PTrfase"/>
</dbReference>
<protein>
    <recommendedName>
        <fullName evidence="1">Aminoglycoside phosphotransferase domain-containing protein</fullName>
    </recommendedName>
</protein>
<dbReference type="PANTHER" id="PTHR21310:SF37">
    <property type="entry name" value="AMINOGLYCOSIDE PHOSPHOTRANSFERASE DOMAIN-CONTAINING PROTEIN"/>
    <property type="match status" value="1"/>
</dbReference>
<dbReference type="PANTHER" id="PTHR21310">
    <property type="entry name" value="AMINOGLYCOSIDE PHOSPHOTRANSFERASE-RELATED-RELATED"/>
    <property type="match status" value="1"/>
</dbReference>
<dbReference type="OrthoDB" id="3645574at2759"/>
<keyword evidence="3" id="KW-1185">Reference proteome</keyword>
<accession>A0A0F4GJ76</accession>
<reference evidence="2 3" key="1">
    <citation type="submission" date="2015-03" db="EMBL/GenBank/DDBJ databases">
        <title>RNA-seq based gene annotation and comparative genomics of four Zymoseptoria species reveal species-specific pathogenicity related genes and transposable element activity.</title>
        <authorList>
            <person name="Grandaubert J."/>
            <person name="Bhattacharyya A."/>
            <person name="Stukenbrock E.H."/>
        </authorList>
    </citation>
    <scope>NUCLEOTIDE SEQUENCE [LARGE SCALE GENOMIC DNA]</scope>
    <source>
        <strain evidence="2 3">Zb18110</strain>
    </source>
</reference>
<dbReference type="InterPro" id="IPR011009">
    <property type="entry name" value="Kinase-like_dom_sf"/>
</dbReference>
<comment type="caution">
    <text evidence="2">The sequence shown here is derived from an EMBL/GenBank/DDBJ whole genome shotgun (WGS) entry which is preliminary data.</text>
</comment>